<organism evidence="1 2">
    <name type="scientific">Candidatus Lokiarchaeum ossiferum</name>
    <dbReference type="NCBI Taxonomy" id="2951803"/>
    <lineage>
        <taxon>Archaea</taxon>
        <taxon>Promethearchaeati</taxon>
        <taxon>Promethearchaeota</taxon>
        <taxon>Promethearchaeia</taxon>
        <taxon>Promethearchaeales</taxon>
        <taxon>Promethearchaeaceae</taxon>
        <taxon>Candidatus Lokiarchaeum</taxon>
    </lineage>
</organism>
<sequence length="143" mass="16759">MTSNVFSKKNEIEDLLDNLILQRNIFVSEVDLDMWKSAYVSIFGISNVLDNQLKHGVWKHSQFEKPLKELKRKTNKFVKLIRRKGINHGKWEGACAECTDILREYQDLCLPQIEIITQELDESNPIRIEIENQLGLNIKETHH</sequence>
<dbReference type="Proteomes" id="UP001208689">
    <property type="component" value="Chromosome"/>
</dbReference>
<protein>
    <submittedName>
        <fullName evidence="1">Uncharacterized protein</fullName>
    </submittedName>
</protein>
<accession>A0ABY6HRC1</accession>
<keyword evidence="2" id="KW-1185">Reference proteome</keyword>
<gene>
    <name evidence="1" type="ORF">NEF87_001409</name>
</gene>
<proteinExistence type="predicted"/>
<name>A0ABY6HRC1_9ARCH</name>
<dbReference type="EMBL" id="CP104013">
    <property type="protein sequence ID" value="UYP45124.1"/>
    <property type="molecule type" value="Genomic_DNA"/>
</dbReference>
<evidence type="ECO:0000313" key="1">
    <source>
        <dbReference type="EMBL" id="UYP45124.1"/>
    </source>
</evidence>
<reference evidence="1" key="1">
    <citation type="submission" date="2022-09" db="EMBL/GenBank/DDBJ databases">
        <title>Actin cytoskeleton and complex cell architecture in an #Asgard archaeon.</title>
        <authorList>
            <person name="Ponce Toledo R.I."/>
            <person name="Schleper C."/>
            <person name="Rodrigues Oliveira T."/>
            <person name="Wollweber F."/>
            <person name="Xu J."/>
            <person name="Rittmann S."/>
            <person name="Klingl A."/>
            <person name="Pilhofer M."/>
        </authorList>
    </citation>
    <scope>NUCLEOTIDE SEQUENCE</scope>
    <source>
        <strain evidence="1">B-35</strain>
    </source>
</reference>
<evidence type="ECO:0000313" key="2">
    <source>
        <dbReference type="Proteomes" id="UP001208689"/>
    </source>
</evidence>